<feature type="region of interest" description="Disordered" evidence="4">
    <location>
        <begin position="508"/>
        <end position="564"/>
    </location>
</feature>
<dbReference type="Proteomes" id="UP000078559">
    <property type="component" value="Chromosome 10"/>
</dbReference>
<reference evidence="6" key="1">
    <citation type="submission" date="2014-12" db="EMBL/GenBank/DDBJ databases">
        <title>Genome Sequence of Valsa Canker Pathogens Uncovers a Specific Adaption of Colonization on Woody Bark.</title>
        <authorList>
            <person name="Yin Z."/>
            <person name="Liu H."/>
            <person name="Gao X."/>
            <person name="Li Z."/>
            <person name="Song N."/>
            <person name="Ke X."/>
            <person name="Dai Q."/>
            <person name="Wu Y."/>
            <person name="Sun Y."/>
            <person name="Xu J.-R."/>
            <person name="Kang Z.K."/>
            <person name="Wang L."/>
            <person name="Huang L."/>
        </authorList>
    </citation>
    <scope>NUCLEOTIDE SEQUENCE [LARGE SCALE GENOMIC DNA]</scope>
    <source>
        <strain evidence="6">03-8</strain>
    </source>
</reference>
<dbReference type="AlphaFoldDB" id="A0A194WAZ5"/>
<organism evidence="6 7">
    <name type="scientific">Cytospora mali</name>
    <name type="common">Apple Valsa canker fungus</name>
    <name type="synonym">Valsa mali</name>
    <dbReference type="NCBI Taxonomy" id="578113"/>
    <lineage>
        <taxon>Eukaryota</taxon>
        <taxon>Fungi</taxon>
        <taxon>Dikarya</taxon>
        <taxon>Ascomycota</taxon>
        <taxon>Pezizomycotina</taxon>
        <taxon>Sordariomycetes</taxon>
        <taxon>Sordariomycetidae</taxon>
        <taxon>Diaporthales</taxon>
        <taxon>Cytosporaceae</taxon>
        <taxon>Cytospora</taxon>
    </lineage>
</organism>
<feature type="compositionally biased region" description="Polar residues" evidence="4">
    <location>
        <begin position="514"/>
        <end position="534"/>
    </location>
</feature>
<dbReference type="EC" id="2.7.11.1" evidence="1"/>
<dbReference type="EMBL" id="CM003107">
    <property type="protein sequence ID" value="KUI73248.1"/>
    <property type="molecule type" value="Genomic_DNA"/>
</dbReference>
<evidence type="ECO:0000256" key="3">
    <source>
        <dbReference type="ARBA" id="ARBA00048679"/>
    </source>
</evidence>
<dbReference type="PANTHER" id="PTHR38248:SF2">
    <property type="entry name" value="FUNK1 11"/>
    <property type="match status" value="1"/>
</dbReference>
<keyword evidence="7" id="KW-1185">Reference proteome</keyword>
<dbReference type="PANTHER" id="PTHR38248">
    <property type="entry name" value="FUNK1 6"/>
    <property type="match status" value="1"/>
</dbReference>
<evidence type="ECO:0000256" key="4">
    <source>
        <dbReference type="SAM" id="MobiDB-lite"/>
    </source>
</evidence>
<dbReference type="GO" id="GO:0004674">
    <property type="term" value="F:protein serine/threonine kinase activity"/>
    <property type="evidence" value="ECO:0007669"/>
    <property type="project" value="UniProtKB-EC"/>
</dbReference>
<gene>
    <name evidence="6" type="ORF">VM1G_08725</name>
</gene>
<sequence>MDLRLREIIQANPISNQLDAVHFKFKSKCEEKDIPCTTAALDQLDRKELKDIVVSLVLGLMGAPASQLLDSPGSRTNLFEDLAILAASSNRANFLDNILPLLKAVLANNNDDEIWARAFDICAGTSIPTTPPRSLLSLVDVQQTPYSRNAASSVNTNELRKDMDAVIKEDLGVMYADIPGFYNAFFGEKELESVSQKVFDKCKEGPDPLFREGGWTGWPQATTETPVLSWFKAITEKLSTFAKDVKSTLSPRRKVLARPTQPITSSTGAVRKPDVSFVNYSVNGQDPEWSWGNILIPGELKSNPKDDIASKVWLELALKVREVLAYYETRRFVLGFTLCGSLLRVWNFDRLGAIGSEAIDINQDGLRFVFTILAFLCMEEEQLGFDPTIRTREDGKQIIEIQRQGAPMEQLIIEKLITRSACIVGRATTCWKAYTEESKLPLVIKDSWQYIERNNEGEMLLEISKKNVVNVARYYHHETVIINDKIDDVRGNVRRDLDITKAGKFSMEPRSSVEPLSTTSNTGAVQLHRGSSITAGKKRSASAMLPPSKRSRSDAPTEETPPNRVHRRVIIRDYGKPICEASSLPALLKALEGCIEGHKSLHEAGFLHRDISINNLIINEDEDNPSYFSFLIDLDLAIKELRPEASGAKGRTGTRAFMAIGALEGEQHSFMHDLESFFWVLFWLCIHSDGPGTRPLVSPGFEHWNYVSMRSLAQFKFATVGRGFKTQLKSHCTGYFCDLIPCMERLCEVVFPAGQPHAQQDEGLYSRMRDVLRKSREELEQLGSSAEA</sequence>
<evidence type="ECO:0000256" key="1">
    <source>
        <dbReference type="ARBA" id="ARBA00012513"/>
    </source>
</evidence>
<accession>A0A194WAZ5</accession>
<protein>
    <recommendedName>
        <fullName evidence="1">non-specific serine/threonine protein kinase</fullName>
        <ecNumber evidence="1">2.7.11.1</ecNumber>
    </recommendedName>
</protein>
<comment type="catalytic activity">
    <reaction evidence="2">
        <text>L-threonyl-[protein] + ATP = O-phospho-L-threonyl-[protein] + ADP + H(+)</text>
        <dbReference type="Rhea" id="RHEA:46608"/>
        <dbReference type="Rhea" id="RHEA-COMP:11060"/>
        <dbReference type="Rhea" id="RHEA-COMP:11605"/>
        <dbReference type="ChEBI" id="CHEBI:15378"/>
        <dbReference type="ChEBI" id="CHEBI:30013"/>
        <dbReference type="ChEBI" id="CHEBI:30616"/>
        <dbReference type="ChEBI" id="CHEBI:61977"/>
        <dbReference type="ChEBI" id="CHEBI:456216"/>
        <dbReference type="EC" id="2.7.11.1"/>
    </reaction>
</comment>
<evidence type="ECO:0000313" key="6">
    <source>
        <dbReference type="EMBL" id="KUI73248.1"/>
    </source>
</evidence>
<dbReference type="Pfam" id="PF17667">
    <property type="entry name" value="Pkinase_fungal"/>
    <property type="match status" value="1"/>
</dbReference>
<dbReference type="PROSITE" id="PS00109">
    <property type="entry name" value="PROTEIN_KINASE_TYR"/>
    <property type="match status" value="1"/>
</dbReference>
<dbReference type="InterPro" id="IPR011009">
    <property type="entry name" value="Kinase-like_dom_sf"/>
</dbReference>
<dbReference type="Gene3D" id="1.10.510.10">
    <property type="entry name" value="Transferase(Phosphotransferase) domain 1"/>
    <property type="match status" value="1"/>
</dbReference>
<comment type="catalytic activity">
    <reaction evidence="3">
        <text>L-seryl-[protein] + ATP = O-phospho-L-seryl-[protein] + ADP + H(+)</text>
        <dbReference type="Rhea" id="RHEA:17989"/>
        <dbReference type="Rhea" id="RHEA-COMP:9863"/>
        <dbReference type="Rhea" id="RHEA-COMP:11604"/>
        <dbReference type="ChEBI" id="CHEBI:15378"/>
        <dbReference type="ChEBI" id="CHEBI:29999"/>
        <dbReference type="ChEBI" id="CHEBI:30616"/>
        <dbReference type="ChEBI" id="CHEBI:83421"/>
        <dbReference type="ChEBI" id="CHEBI:456216"/>
        <dbReference type="EC" id="2.7.11.1"/>
    </reaction>
</comment>
<feature type="domain" description="Fungal-type protein kinase" evidence="5">
    <location>
        <begin position="272"/>
        <end position="685"/>
    </location>
</feature>
<dbReference type="SUPFAM" id="SSF56112">
    <property type="entry name" value="Protein kinase-like (PK-like)"/>
    <property type="match status" value="1"/>
</dbReference>
<dbReference type="OrthoDB" id="5584477at2759"/>
<name>A0A194WAZ5_CYTMA</name>
<dbReference type="InterPro" id="IPR008266">
    <property type="entry name" value="Tyr_kinase_AS"/>
</dbReference>
<dbReference type="InterPro" id="IPR040976">
    <property type="entry name" value="Pkinase_fungal"/>
</dbReference>
<proteinExistence type="predicted"/>
<evidence type="ECO:0000259" key="5">
    <source>
        <dbReference type="Pfam" id="PF17667"/>
    </source>
</evidence>
<evidence type="ECO:0000313" key="7">
    <source>
        <dbReference type="Proteomes" id="UP000078559"/>
    </source>
</evidence>
<evidence type="ECO:0000256" key="2">
    <source>
        <dbReference type="ARBA" id="ARBA00047899"/>
    </source>
</evidence>